<reference evidence="1 2" key="1">
    <citation type="journal article" date="2021" name="Comput. Struct. Biotechnol. J.">
        <title>De novo genome assembly of the potent medicinal plant Rehmannia glutinosa using nanopore technology.</title>
        <authorList>
            <person name="Ma L."/>
            <person name="Dong C."/>
            <person name="Song C."/>
            <person name="Wang X."/>
            <person name="Zheng X."/>
            <person name="Niu Y."/>
            <person name="Chen S."/>
            <person name="Feng W."/>
        </authorList>
    </citation>
    <scope>NUCLEOTIDE SEQUENCE [LARGE SCALE GENOMIC DNA]</scope>
    <source>
        <strain evidence="1">DH-2019</strain>
    </source>
</reference>
<evidence type="ECO:0000313" key="1">
    <source>
        <dbReference type="EMBL" id="KAK6146589.1"/>
    </source>
</evidence>
<sequence length="377" mass="44284">MEIEFRGPGSMNSDWAVFIYADTCSLMRKDQWDYLVGEKGRWGPKWFMIGDFNDILSMEEKRGGRVRNEKSFDDFKEFVRAMGMSEIPYSGNTFTWSNLRIGVECVEERLDRSFGSPGWRLDWPKAIVSHIMRISSDHHMLILDTEPACQKSKKRFYFDKRWVETEGVEEVVKKAWGLPQEGTPLFQIQNRIRACRLGLLTWSKKVVTNSAKIIRDNTEKLEALSHLGSQKDHEVWLSLKKDLHKAYENEETYWRQKSRVQWLREGDKNTKFFHASTVQRHKWNAIDWLICEDGTVCESKEDKVEEIKEGRWDRSSTKAKQQKDMNRFQCWSCFCGVECRRVTGVEELVVTARTGEGMTERMNRQDIIISSSDEVTR</sequence>
<accession>A0ABR0WHN6</accession>
<dbReference type="InterPro" id="IPR036691">
    <property type="entry name" value="Endo/exonu/phosph_ase_sf"/>
</dbReference>
<keyword evidence="2" id="KW-1185">Reference proteome</keyword>
<dbReference type="Proteomes" id="UP001318860">
    <property type="component" value="Unassembled WGS sequence"/>
</dbReference>
<evidence type="ECO:0008006" key="3">
    <source>
        <dbReference type="Google" id="ProtNLM"/>
    </source>
</evidence>
<gene>
    <name evidence="1" type="ORF">DH2020_020458</name>
</gene>
<comment type="caution">
    <text evidence="1">The sequence shown here is derived from an EMBL/GenBank/DDBJ whole genome shotgun (WGS) entry which is preliminary data.</text>
</comment>
<dbReference type="PANTHER" id="PTHR33710:SF79">
    <property type="entry name" value="OS06G0205337 PROTEIN"/>
    <property type="match status" value="1"/>
</dbReference>
<protein>
    <recommendedName>
        <fullName evidence="3">Endonuclease/exonuclease/phosphatase domain-containing protein</fullName>
    </recommendedName>
</protein>
<proteinExistence type="predicted"/>
<dbReference type="Gene3D" id="3.60.10.10">
    <property type="entry name" value="Endonuclease/exonuclease/phosphatase"/>
    <property type="match status" value="1"/>
</dbReference>
<evidence type="ECO:0000313" key="2">
    <source>
        <dbReference type="Proteomes" id="UP001318860"/>
    </source>
</evidence>
<dbReference type="EMBL" id="JABTTQ020000011">
    <property type="protein sequence ID" value="KAK6146589.1"/>
    <property type="molecule type" value="Genomic_DNA"/>
</dbReference>
<name>A0ABR0WHN6_REHGL</name>
<dbReference type="SUPFAM" id="SSF56219">
    <property type="entry name" value="DNase I-like"/>
    <property type="match status" value="1"/>
</dbReference>
<organism evidence="1 2">
    <name type="scientific">Rehmannia glutinosa</name>
    <name type="common">Chinese foxglove</name>
    <dbReference type="NCBI Taxonomy" id="99300"/>
    <lineage>
        <taxon>Eukaryota</taxon>
        <taxon>Viridiplantae</taxon>
        <taxon>Streptophyta</taxon>
        <taxon>Embryophyta</taxon>
        <taxon>Tracheophyta</taxon>
        <taxon>Spermatophyta</taxon>
        <taxon>Magnoliopsida</taxon>
        <taxon>eudicotyledons</taxon>
        <taxon>Gunneridae</taxon>
        <taxon>Pentapetalae</taxon>
        <taxon>asterids</taxon>
        <taxon>lamiids</taxon>
        <taxon>Lamiales</taxon>
        <taxon>Orobanchaceae</taxon>
        <taxon>Rehmannieae</taxon>
        <taxon>Rehmannia</taxon>
    </lineage>
</organism>
<dbReference type="PANTHER" id="PTHR33710">
    <property type="entry name" value="BNAC02G09200D PROTEIN"/>
    <property type="match status" value="1"/>
</dbReference>